<organism evidence="1 2">
    <name type="scientific">Ramazzottius varieornatus</name>
    <name type="common">Water bear</name>
    <name type="synonym">Tardigrade</name>
    <dbReference type="NCBI Taxonomy" id="947166"/>
    <lineage>
        <taxon>Eukaryota</taxon>
        <taxon>Metazoa</taxon>
        <taxon>Ecdysozoa</taxon>
        <taxon>Tardigrada</taxon>
        <taxon>Eutardigrada</taxon>
        <taxon>Parachela</taxon>
        <taxon>Hypsibioidea</taxon>
        <taxon>Ramazzottiidae</taxon>
        <taxon>Ramazzottius</taxon>
    </lineage>
</organism>
<evidence type="ECO:0000313" key="2">
    <source>
        <dbReference type="Proteomes" id="UP000186922"/>
    </source>
</evidence>
<dbReference type="AlphaFoldDB" id="A0A1D1V5W1"/>
<reference evidence="1 2" key="1">
    <citation type="journal article" date="2016" name="Nat. Commun.">
        <title>Extremotolerant tardigrade genome and improved radiotolerance of human cultured cells by tardigrade-unique protein.</title>
        <authorList>
            <person name="Hashimoto T."/>
            <person name="Horikawa D.D."/>
            <person name="Saito Y."/>
            <person name="Kuwahara H."/>
            <person name="Kozuka-Hata H."/>
            <person name="Shin-I T."/>
            <person name="Minakuchi Y."/>
            <person name="Ohishi K."/>
            <person name="Motoyama A."/>
            <person name="Aizu T."/>
            <person name="Enomoto A."/>
            <person name="Kondo K."/>
            <person name="Tanaka S."/>
            <person name="Hara Y."/>
            <person name="Koshikawa S."/>
            <person name="Sagara H."/>
            <person name="Miura T."/>
            <person name="Yokobori S."/>
            <person name="Miyagawa K."/>
            <person name="Suzuki Y."/>
            <person name="Kubo T."/>
            <person name="Oyama M."/>
            <person name="Kohara Y."/>
            <person name="Fujiyama A."/>
            <person name="Arakawa K."/>
            <person name="Katayama T."/>
            <person name="Toyoda A."/>
            <person name="Kunieda T."/>
        </authorList>
    </citation>
    <scope>NUCLEOTIDE SEQUENCE [LARGE SCALE GENOMIC DNA]</scope>
    <source>
        <strain evidence="1 2">YOKOZUNA-1</strain>
    </source>
</reference>
<accession>A0A1D1V5W1</accession>
<name>A0A1D1V5W1_RAMVA</name>
<evidence type="ECO:0000313" key="1">
    <source>
        <dbReference type="EMBL" id="GAU95412.1"/>
    </source>
</evidence>
<dbReference type="Proteomes" id="UP000186922">
    <property type="component" value="Unassembled WGS sequence"/>
</dbReference>
<protein>
    <submittedName>
        <fullName evidence="1">Uncharacterized protein</fullName>
    </submittedName>
</protein>
<comment type="caution">
    <text evidence="1">The sequence shown here is derived from an EMBL/GenBank/DDBJ whole genome shotgun (WGS) entry which is preliminary data.</text>
</comment>
<keyword evidence="2" id="KW-1185">Reference proteome</keyword>
<dbReference type="EMBL" id="BDGG01000003">
    <property type="protein sequence ID" value="GAU95412.1"/>
    <property type="molecule type" value="Genomic_DNA"/>
</dbReference>
<sequence length="77" mass="8543">MDFFQSRISNCSSPPSLLGPITHACCFIGSPYLVAQSENQAENYVLPVARGSFVPFPPEFLNMPIFGWDGWELRSSS</sequence>
<gene>
    <name evidence="1" type="primary">RvY_07034-1</name>
    <name evidence="1" type="synonym">RvY_07034.1</name>
    <name evidence="1" type="ORF">RvY_07034</name>
</gene>
<proteinExistence type="predicted"/>